<dbReference type="EMBL" id="JACEFO010002272">
    <property type="protein sequence ID" value="KAF8669325.1"/>
    <property type="molecule type" value="Genomic_DNA"/>
</dbReference>
<dbReference type="AlphaFoldDB" id="A0A835AQI6"/>
<dbReference type="OrthoDB" id="620922at2759"/>
<gene>
    <name evidence="3" type="ORF">HU200_051664</name>
</gene>
<dbReference type="Proteomes" id="UP000636709">
    <property type="component" value="Unassembled WGS sequence"/>
</dbReference>
<proteinExistence type="predicted"/>
<keyword evidence="4" id="KW-1185">Reference proteome</keyword>
<sequence length="438" mass="48483">MASGTRAKRGRTGLANPPPALTAGSSALHQQRYGYASACLPSRTYSFACLLSYISQSERRACELKQGLDEPAIRATGLIADRLLSSDISDYVCFRAACAGWRACCVDPRAQAVGDRRFHPRRWVMLSHAYDISRNRRCFVNVSIGRCVYLRIPDLRSYNLLGTTVEGLLVLYRRGGAEVVQLLNPLTGQLTDLPGVDTIRAAWGMPNKARSKRWSFTLLSAGIADDSTVALLCNFNVFNVLAVAKPGDERWTRLSIGYTFNNFMPMVLPYAGRLYCVAYNRVLVVEAAAEQQRPGLKAVPLVHYELKAVPLVHYELDTGRSEMMYPAYDDEGNLILVQRSKRGFGYSSEMYTTYQAKLDTGSVVRMRGLGGKALFLFGDRSQTVSARVSSPAINADTVYVCNDSGDKRPEVLAFDLRAAESNFDEYSIAGPLWSYMSS</sequence>
<dbReference type="PANTHER" id="PTHR33165">
    <property type="entry name" value="F-BOX DOMAIN CONTAINING PROTEIN-LIKE-RELATED"/>
    <property type="match status" value="1"/>
</dbReference>
<comment type="caution">
    <text evidence="3">The sequence shown here is derived from an EMBL/GenBank/DDBJ whole genome shotgun (WGS) entry which is preliminary data.</text>
</comment>
<organism evidence="3 4">
    <name type="scientific">Digitaria exilis</name>
    <dbReference type="NCBI Taxonomy" id="1010633"/>
    <lineage>
        <taxon>Eukaryota</taxon>
        <taxon>Viridiplantae</taxon>
        <taxon>Streptophyta</taxon>
        <taxon>Embryophyta</taxon>
        <taxon>Tracheophyta</taxon>
        <taxon>Spermatophyta</taxon>
        <taxon>Magnoliopsida</taxon>
        <taxon>Liliopsida</taxon>
        <taxon>Poales</taxon>
        <taxon>Poaceae</taxon>
        <taxon>PACMAD clade</taxon>
        <taxon>Panicoideae</taxon>
        <taxon>Panicodae</taxon>
        <taxon>Paniceae</taxon>
        <taxon>Anthephorinae</taxon>
        <taxon>Digitaria</taxon>
    </lineage>
</organism>
<dbReference type="InterPro" id="IPR005174">
    <property type="entry name" value="KIB1-4_b-propeller"/>
</dbReference>
<dbReference type="PANTHER" id="PTHR33165:SF63">
    <property type="entry name" value="OS03G0792300 PROTEIN"/>
    <property type="match status" value="1"/>
</dbReference>
<dbReference type="Pfam" id="PF03478">
    <property type="entry name" value="Beta-prop_KIB1-4"/>
    <property type="match status" value="1"/>
</dbReference>
<name>A0A835AQI6_9POAL</name>
<evidence type="ECO:0000313" key="3">
    <source>
        <dbReference type="EMBL" id="KAF8669325.1"/>
    </source>
</evidence>
<protein>
    <recommendedName>
        <fullName evidence="2">KIB1-4 beta-propeller domain-containing protein</fullName>
    </recommendedName>
</protein>
<accession>A0A835AQI6</accession>
<evidence type="ECO:0000256" key="1">
    <source>
        <dbReference type="SAM" id="MobiDB-lite"/>
    </source>
</evidence>
<feature type="compositionally biased region" description="Basic residues" evidence="1">
    <location>
        <begin position="1"/>
        <end position="11"/>
    </location>
</feature>
<feature type="domain" description="KIB1-4 beta-propeller" evidence="2">
    <location>
        <begin position="146"/>
        <end position="408"/>
    </location>
</feature>
<evidence type="ECO:0000259" key="2">
    <source>
        <dbReference type="Pfam" id="PF03478"/>
    </source>
</evidence>
<feature type="region of interest" description="Disordered" evidence="1">
    <location>
        <begin position="1"/>
        <end position="21"/>
    </location>
</feature>
<evidence type="ECO:0000313" key="4">
    <source>
        <dbReference type="Proteomes" id="UP000636709"/>
    </source>
</evidence>
<reference evidence="3" key="1">
    <citation type="submission" date="2020-07" db="EMBL/GenBank/DDBJ databases">
        <title>Genome sequence and genetic diversity analysis of an under-domesticated orphan crop, white fonio (Digitaria exilis).</title>
        <authorList>
            <person name="Bennetzen J.L."/>
            <person name="Chen S."/>
            <person name="Ma X."/>
            <person name="Wang X."/>
            <person name="Yssel A.E.J."/>
            <person name="Chaluvadi S.R."/>
            <person name="Johnson M."/>
            <person name="Gangashetty P."/>
            <person name="Hamidou F."/>
            <person name="Sanogo M.D."/>
            <person name="Zwaenepoel A."/>
            <person name="Wallace J."/>
            <person name="Van De Peer Y."/>
            <person name="Van Deynze A."/>
        </authorList>
    </citation>
    <scope>NUCLEOTIDE SEQUENCE</scope>
    <source>
        <tissue evidence="3">Leaves</tissue>
    </source>
</reference>